<feature type="compositionally biased region" description="Basic and acidic residues" evidence="1">
    <location>
        <begin position="92"/>
        <end position="101"/>
    </location>
</feature>
<gene>
    <name evidence="2" type="ORF">AVDCRST_MAG11-1860</name>
</gene>
<evidence type="ECO:0000313" key="2">
    <source>
        <dbReference type="EMBL" id="CAA9317702.1"/>
    </source>
</evidence>
<proteinExistence type="predicted"/>
<feature type="compositionally biased region" description="Basic residues" evidence="1">
    <location>
        <begin position="131"/>
        <end position="164"/>
    </location>
</feature>
<sequence length="249" mass="26928">GTAQRERGRGGGGRPHRRGHRPAVRRRGLHGVLRPAERREAPAAGRRDRGSGRRLRRPLARRAAGGAGGAVPGGRRRGGAAGGRGVQHRRQRELPAARHDGAGVPQGLGAGLPCRLPHRAGGGAGAAAARARLHLPDRRHRERARRRGLRRLRQRQVRPARRRAEHGARAGAAEHPCGAPGDRRRRRHRVGAGTDRRAHRDRSLRSRAAGARPAAQPGHHRGDLLAAPPAAARRLDARARHPPFPRDLV</sequence>
<evidence type="ECO:0000256" key="1">
    <source>
        <dbReference type="SAM" id="MobiDB-lite"/>
    </source>
</evidence>
<feature type="compositionally biased region" description="Basic and acidic residues" evidence="1">
    <location>
        <begin position="35"/>
        <end position="51"/>
    </location>
</feature>
<feature type="non-terminal residue" evidence="2">
    <location>
        <position position="1"/>
    </location>
</feature>
<feature type="compositionally biased region" description="Low complexity" evidence="1">
    <location>
        <begin position="169"/>
        <end position="180"/>
    </location>
</feature>
<dbReference type="AlphaFoldDB" id="A0A6J4KYV8"/>
<feature type="compositionally biased region" description="Basic and acidic residues" evidence="1">
    <location>
        <begin position="194"/>
        <end position="204"/>
    </location>
</feature>
<feature type="non-terminal residue" evidence="2">
    <location>
        <position position="249"/>
    </location>
</feature>
<reference evidence="2" key="1">
    <citation type="submission" date="2020-02" db="EMBL/GenBank/DDBJ databases">
        <authorList>
            <person name="Meier V. D."/>
        </authorList>
    </citation>
    <scope>NUCLEOTIDE SEQUENCE</scope>
    <source>
        <strain evidence="2">AVDCRST_MAG11</strain>
    </source>
</reference>
<feature type="region of interest" description="Disordered" evidence="1">
    <location>
        <begin position="1"/>
        <end position="109"/>
    </location>
</feature>
<organism evidence="2">
    <name type="scientific">uncultured Gemmatimonadaceae bacterium</name>
    <dbReference type="NCBI Taxonomy" id="246130"/>
    <lineage>
        <taxon>Bacteria</taxon>
        <taxon>Pseudomonadati</taxon>
        <taxon>Gemmatimonadota</taxon>
        <taxon>Gemmatimonadia</taxon>
        <taxon>Gemmatimonadales</taxon>
        <taxon>Gemmatimonadaceae</taxon>
        <taxon>environmental samples</taxon>
    </lineage>
</organism>
<protein>
    <submittedName>
        <fullName evidence="2">Short-chain dehydrogenase, associated with 2-hydroxychromene-2-carboxylate isomerase family protein</fullName>
    </submittedName>
</protein>
<feature type="compositionally biased region" description="Basic residues" evidence="1">
    <location>
        <begin position="14"/>
        <end position="29"/>
    </location>
</feature>
<name>A0A6J4KYV8_9BACT</name>
<accession>A0A6J4KYV8</accession>
<dbReference type="EMBL" id="CADCTU010000428">
    <property type="protein sequence ID" value="CAA9317702.1"/>
    <property type="molecule type" value="Genomic_DNA"/>
</dbReference>
<feature type="compositionally biased region" description="Low complexity" evidence="1">
    <location>
        <begin position="206"/>
        <end position="215"/>
    </location>
</feature>
<feature type="region of interest" description="Disordered" evidence="1">
    <location>
        <begin position="121"/>
        <end position="249"/>
    </location>
</feature>